<dbReference type="EMBL" id="JAYWIO010000004">
    <property type="protein sequence ID" value="KAK7267653.1"/>
    <property type="molecule type" value="Genomic_DNA"/>
</dbReference>
<gene>
    <name evidence="2" type="ORF">RIF29_20331</name>
</gene>
<dbReference type="AlphaFoldDB" id="A0AAN9I4X9"/>
<dbReference type="InterPro" id="IPR036691">
    <property type="entry name" value="Endo/exonu/phosph_ase_sf"/>
</dbReference>
<accession>A0AAN9I4X9</accession>
<evidence type="ECO:0000256" key="1">
    <source>
        <dbReference type="SAM" id="MobiDB-lite"/>
    </source>
</evidence>
<sequence length="491" mass="56164">MEEPARHSSSCYKIQQHEEKNNNTDGEDDEDDSLSDCYLEEKWRELHHVGFDDLEDVNALAIPNVNFQMQGSPRDDVEEEDETINIDSLGNPENGENVNTELMLHVENSRYGSMLDVSGGLKDHVKEVGQGSLGWAQELENSGCQLNIMDAAYVIDTNTDKVIINREKTNDLVFDMEEVSRLDMMGVVNIVNSTPIQNHTHFETNMVGNNITHNESMADARLGEEDNHCKRKKKQKKRTYLVVKRRRNNKKGAQKHGITKRPRIEDRDEEDTIIEEDTSPGNMKGTRKTRKLEIVPNFQNLKEEAEALWRMGKELRVLSVVGDEAIVRRLSKMKMIDLGIPIMSNDGKRTVIAKDSGALTILAGLINHSKAIWEAYVHYGANHASQLSASGRRQKIKEFENFIRHMGLLDLPMVGRKFTWYLKNGTAMSRILRFQIFDMWFKFWPGSTQKGLKRSFSDHCPILLLDKIVGFSNGKVLEDFKYERITAIPEI</sequence>
<protein>
    <submittedName>
        <fullName evidence="2">Uncharacterized protein</fullName>
    </submittedName>
</protein>
<feature type="region of interest" description="Disordered" evidence="1">
    <location>
        <begin position="1"/>
        <end position="33"/>
    </location>
</feature>
<dbReference type="PANTHER" id="PTHR33710:SF64">
    <property type="entry name" value="ENDONUCLEASE_EXONUCLEASE_PHOSPHATASE DOMAIN-CONTAINING PROTEIN"/>
    <property type="match status" value="1"/>
</dbReference>
<evidence type="ECO:0000313" key="3">
    <source>
        <dbReference type="Proteomes" id="UP001372338"/>
    </source>
</evidence>
<proteinExistence type="predicted"/>
<dbReference type="Gene3D" id="3.60.10.10">
    <property type="entry name" value="Endonuclease/exonuclease/phosphatase"/>
    <property type="match status" value="1"/>
</dbReference>
<feature type="compositionally biased region" description="Basic residues" evidence="1">
    <location>
        <begin position="249"/>
        <end position="261"/>
    </location>
</feature>
<feature type="region of interest" description="Disordered" evidence="1">
    <location>
        <begin position="249"/>
        <end position="285"/>
    </location>
</feature>
<feature type="compositionally biased region" description="Acidic residues" evidence="1">
    <location>
        <begin position="267"/>
        <end position="278"/>
    </location>
</feature>
<name>A0AAN9I4X9_CROPI</name>
<keyword evidence="3" id="KW-1185">Reference proteome</keyword>
<reference evidence="2 3" key="1">
    <citation type="submission" date="2024-01" db="EMBL/GenBank/DDBJ databases">
        <title>The genomes of 5 underutilized Papilionoideae crops provide insights into root nodulation and disease resistanc.</title>
        <authorList>
            <person name="Yuan L."/>
        </authorList>
    </citation>
    <scope>NUCLEOTIDE SEQUENCE [LARGE SCALE GENOMIC DNA]</scope>
    <source>
        <strain evidence="2">ZHUSHIDOU_FW_LH</strain>
        <tissue evidence="2">Leaf</tissue>
    </source>
</reference>
<comment type="caution">
    <text evidence="2">The sequence shown here is derived from an EMBL/GenBank/DDBJ whole genome shotgun (WGS) entry which is preliminary data.</text>
</comment>
<dbReference type="PANTHER" id="PTHR33710">
    <property type="entry name" value="BNAC02G09200D PROTEIN"/>
    <property type="match status" value="1"/>
</dbReference>
<organism evidence="2 3">
    <name type="scientific">Crotalaria pallida</name>
    <name type="common">Smooth rattlebox</name>
    <name type="synonym">Crotalaria striata</name>
    <dbReference type="NCBI Taxonomy" id="3830"/>
    <lineage>
        <taxon>Eukaryota</taxon>
        <taxon>Viridiplantae</taxon>
        <taxon>Streptophyta</taxon>
        <taxon>Embryophyta</taxon>
        <taxon>Tracheophyta</taxon>
        <taxon>Spermatophyta</taxon>
        <taxon>Magnoliopsida</taxon>
        <taxon>eudicotyledons</taxon>
        <taxon>Gunneridae</taxon>
        <taxon>Pentapetalae</taxon>
        <taxon>rosids</taxon>
        <taxon>fabids</taxon>
        <taxon>Fabales</taxon>
        <taxon>Fabaceae</taxon>
        <taxon>Papilionoideae</taxon>
        <taxon>50 kb inversion clade</taxon>
        <taxon>genistoids sensu lato</taxon>
        <taxon>core genistoids</taxon>
        <taxon>Crotalarieae</taxon>
        <taxon>Crotalaria</taxon>
    </lineage>
</organism>
<dbReference type="Proteomes" id="UP001372338">
    <property type="component" value="Unassembled WGS sequence"/>
</dbReference>
<evidence type="ECO:0000313" key="2">
    <source>
        <dbReference type="EMBL" id="KAK7267653.1"/>
    </source>
</evidence>